<proteinExistence type="predicted"/>
<name>A0A9W8CN66_9FUNG</name>
<dbReference type="AlphaFoldDB" id="A0A9W8CN66"/>
<gene>
    <name evidence="2" type="ORF">LPJ53_005444</name>
</gene>
<evidence type="ECO:0000313" key="2">
    <source>
        <dbReference type="EMBL" id="KAJ1719860.1"/>
    </source>
</evidence>
<comment type="caution">
    <text evidence="2">The sequence shown here is derived from an EMBL/GenBank/DDBJ whole genome shotgun (WGS) entry which is preliminary data.</text>
</comment>
<dbReference type="Proteomes" id="UP001149813">
    <property type="component" value="Unassembled WGS sequence"/>
</dbReference>
<keyword evidence="1" id="KW-1133">Transmembrane helix</keyword>
<organism evidence="2 3">
    <name type="scientific">Coemansia erecta</name>
    <dbReference type="NCBI Taxonomy" id="147472"/>
    <lineage>
        <taxon>Eukaryota</taxon>
        <taxon>Fungi</taxon>
        <taxon>Fungi incertae sedis</taxon>
        <taxon>Zoopagomycota</taxon>
        <taxon>Kickxellomycotina</taxon>
        <taxon>Kickxellomycetes</taxon>
        <taxon>Kickxellales</taxon>
        <taxon>Kickxellaceae</taxon>
        <taxon>Coemansia</taxon>
    </lineage>
</organism>
<reference evidence="2" key="1">
    <citation type="submission" date="2022-07" db="EMBL/GenBank/DDBJ databases">
        <title>Phylogenomic reconstructions and comparative analyses of Kickxellomycotina fungi.</title>
        <authorList>
            <person name="Reynolds N.K."/>
            <person name="Stajich J.E."/>
            <person name="Barry K."/>
            <person name="Grigoriev I.V."/>
            <person name="Crous P."/>
            <person name="Smith M.E."/>
        </authorList>
    </citation>
    <scope>NUCLEOTIDE SEQUENCE</scope>
    <source>
        <strain evidence="2">NBRC 32514</strain>
    </source>
</reference>
<keyword evidence="1" id="KW-0812">Transmembrane</keyword>
<dbReference type="OrthoDB" id="2104804at2759"/>
<protein>
    <submittedName>
        <fullName evidence="2">Uncharacterized protein</fullName>
    </submittedName>
</protein>
<dbReference type="EMBL" id="JANBOJ010000329">
    <property type="protein sequence ID" value="KAJ1719860.1"/>
    <property type="molecule type" value="Genomic_DNA"/>
</dbReference>
<evidence type="ECO:0000313" key="3">
    <source>
        <dbReference type="Proteomes" id="UP001149813"/>
    </source>
</evidence>
<evidence type="ECO:0000256" key="1">
    <source>
        <dbReference type="SAM" id="Phobius"/>
    </source>
</evidence>
<feature type="transmembrane region" description="Helical" evidence="1">
    <location>
        <begin position="30"/>
        <end position="51"/>
    </location>
</feature>
<sequence length="574" mass="64895">MPSLSESPMDSPFLEPRIGIVRKVARSRKVVLALAAAITFGIVQVISHLIISTNLLDGIRGSSPPPPPPPPPFMDAPLMPGPPPGTKGIWSQFFGQSASRKCYELPIPEDYWLLSGEDTPAFVEIPHLADISVGESICVRVIVPPKAANLTEAFVPLPDMPWDSILLDIVGAATGISVPVKLAYVNDDRVERHDGVHIYEADVELRDADVYRPEGYLEFRDALWNPEGELLPQEYKPEELKISGLSQVMVTDKYRSSEYSLWRYLDLPLCTESDVDGRWVSTGMIPFNTSVLPLPDNLGRVWMPYKCRLQRISYEDFAKCAIEKYPRMHWYGDSNLRRVMKKISTLGEWCSTEEDQNGNACRCEDYTVPFERFSIHARDTFLDLDPVTGGNTLAGETDYARVPENKTRFAIFKMEGLTERNMPPWDARFQNGLVKKFGEPNAAIVSLVNWDAAFNSYEYFASQVKLLIGYLEDTYPVTTKLIIRTGQYHCCFSDQTRTARKYSQLRNGYFNDMHVGMIKEALGDRYSVSVWDVASLAQRRPLVGRQESTQCYSNHVRSEVVEVENQVLFNALCN</sequence>
<accession>A0A9W8CN66</accession>
<keyword evidence="3" id="KW-1185">Reference proteome</keyword>
<keyword evidence="1" id="KW-0472">Membrane</keyword>